<comment type="caution">
    <text evidence="1">The sequence shown here is derived from an EMBL/GenBank/DDBJ whole genome shotgun (WGS) entry which is preliminary data.</text>
</comment>
<keyword evidence="2" id="KW-1185">Reference proteome</keyword>
<gene>
    <name evidence="1" type="ORF">OXX778_LOCUS15633</name>
</gene>
<dbReference type="Proteomes" id="UP000663879">
    <property type="component" value="Unassembled WGS sequence"/>
</dbReference>
<dbReference type="AlphaFoldDB" id="A0A814FN89"/>
<proteinExistence type="predicted"/>
<accession>A0A814FN89</accession>
<evidence type="ECO:0000313" key="2">
    <source>
        <dbReference type="Proteomes" id="UP000663879"/>
    </source>
</evidence>
<sequence>MSTNLLCDNDDLSFMNFTMSCKGILDEFTVMHSSKKRQIEMVFDRLIDNVPNEIINAPITECLQEYFDSLKTKEFQILAPAKEKNEEVVDESVCDSTISVASNDKAPSNLTTLEDELVGGSVQEFKNLTSTVKKVNGGKLKSLKDKIDEQSIIQEVDDETPTKEPKKITKINKENVKPFKIDKYSLKVLYFLKDLTQVTASLNELAETDEKMVHESSLEDFKLLVGALAARQQSKK</sequence>
<dbReference type="OrthoDB" id="10420693at2759"/>
<organism evidence="1 2">
    <name type="scientific">Brachionus calyciflorus</name>
    <dbReference type="NCBI Taxonomy" id="104777"/>
    <lineage>
        <taxon>Eukaryota</taxon>
        <taxon>Metazoa</taxon>
        <taxon>Spiralia</taxon>
        <taxon>Gnathifera</taxon>
        <taxon>Rotifera</taxon>
        <taxon>Eurotatoria</taxon>
        <taxon>Monogononta</taxon>
        <taxon>Pseudotrocha</taxon>
        <taxon>Ploima</taxon>
        <taxon>Brachionidae</taxon>
        <taxon>Brachionus</taxon>
    </lineage>
</organism>
<dbReference type="EMBL" id="CAJNOC010003499">
    <property type="protein sequence ID" value="CAF0985233.1"/>
    <property type="molecule type" value="Genomic_DNA"/>
</dbReference>
<name>A0A814FN89_9BILA</name>
<reference evidence="1" key="1">
    <citation type="submission" date="2021-02" db="EMBL/GenBank/DDBJ databases">
        <authorList>
            <person name="Nowell W R."/>
        </authorList>
    </citation>
    <scope>NUCLEOTIDE SEQUENCE</scope>
    <source>
        <strain evidence="1">Ploen Becks lab</strain>
    </source>
</reference>
<protein>
    <submittedName>
        <fullName evidence="1">Uncharacterized protein</fullName>
    </submittedName>
</protein>
<evidence type="ECO:0000313" key="1">
    <source>
        <dbReference type="EMBL" id="CAF0985233.1"/>
    </source>
</evidence>